<dbReference type="RefSeq" id="WP_220164081.1">
    <property type="nucleotide sequence ID" value="NZ_CP080507.1"/>
</dbReference>
<proteinExistence type="predicted"/>
<dbReference type="KEGG" id="ole:K0B96_03970"/>
<reference evidence="3" key="1">
    <citation type="submission" date="2021-08" db="EMBL/GenBank/DDBJ databases">
        <title>Genome of a novel bacterium of the phylum Verrucomicrobia, Oleiharenicola sp. KSB-15.</title>
        <authorList>
            <person name="Chung J.-H."/>
            <person name="Ahn J.-H."/>
            <person name="Yoon Y."/>
            <person name="Kim D.-Y."/>
            <person name="An S.-H."/>
            <person name="Park I."/>
            <person name="Yeon J."/>
        </authorList>
    </citation>
    <scope>NUCLEOTIDE SEQUENCE</scope>
    <source>
        <strain evidence="3">KSB-15</strain>
    </source>
</reference>
<keyword evidence="4" id="KW-1185">Reference proteome</keyword>
<dbReference type="Proteomes" id="UP000825051">
    <property type="component" value="Chromosome"/>
</dbReference>
<evidence type="ECO:0000313" key="3">
    <source>
        <dbReference type="EMBL" id="QYM79784.1"/>
    </source>
</evidence>
<keyword evidence="3" id="KW-0808">Transferase</keyword>
<dbReference type="GO" id="GO:0016758">
    <property type="term" value="F:hexosyltransferase activity"/>
    <property type="evidence" value="ECO:0007669"/>
    <property type="project" value="UniProtKB-ARBA"/>
</dbReference>
<dbReference type="EC" id="2.4.-.-" evidence="3"/>
<dbReference type="PANTHER" id="PTHR22916">
    <property type="entry name" value="GLYCOSYLTRANSFERASE"/>
    <property type="match status" value="1"/>
</dbReference>
<dbReference type="InterPro" id="IPR029044">
    <property type="entry name" value="Nucleotide-diphossugar_trans"/>
</dbReference>
<organism evidence="3 4">
    <name type="scientific">Horticoccus luteus</name>
    <dbReference type="NCBI Taxonomy" id="2862869"/>
    <lineage>
        <taxon>Bacteria</taxon>
        <taxon>Pseudomonadati</taxon>
        <taxon>Verrucomicrobiota</taxon>
        <taxon>Opitutia</taxon>
        <taxon>Opitutales</taxon>
        <taxon>Opitutaceae</taxon>
        <taxon>Horticoccus</taxon>
    </lineage>
</organism>
<dbReference type="PANTHER" id="PTHR22916:SF3">
    <property type="entry name" value="UDP-GLCNAC:BETAGAL BETA-1,3-N-ACETYLGLUCOSAMINYLTRANSFERASE-LIKE PROTEIN 1"/>
    <property type="match status" value="1"/>
</dbReference>
<sequence length="496" mass="56748">MTSTTLRPLPLAQQTWPAGTPPVVTVFCVTFNHAAFLSECLEGFLRQATTFPVEIIIHDDASTDDTQAIIRDYAARYPNIIRPILQTQNQWSAGLSPLRLLGRESRGEFVALCEGDDFWIEADKLEAQIEILRRHPECSACFHNARLVDADGRVLSESYFQSAQTTFTRRDVLDTLLSQEPTCSLVFRRDRYDPLPDWFLRRPCDLFLDLHLASHGPLYFLDRNMAAYRRHGGGIWSRERQAHQLVELIVRFRLLEAEPAFSDADDRELIRRKISEFQAGLFSRDDFDGELARVTRLLGEQNSLIAALRESGGRAQNDVNALNQQVHQLAATVSQQRDYIAEFENAQSATGWIGRLRTHAAGADQTVAEQSALITNLQAQRQQLETYLAELRQETDRQAAVGDEQLRYIRSLETQRDELTSAEGPLVQLRTRVARQDEIIAEQTAFITTLQNERERLERHLAETQREVSRLQNVSREQAEHIRTLEVQRNELTKAR</sequence>
<evidence type="ECO:0000313" key="4">
    <source>
        <dbReference type="Proteomes" id="UP000825051"/>
    </source>
</evidence>
<evidence type="ECO:0000259" key="2">
    <source>
        <dbReference type="Pfam" id="PF00535"/>
    </source>
</evidence>
<dbReference type="EMBL" id="CP080507">
    <property type="protein sequence ID" value="QYM79784.1"/>
    <property type="molecule type" value="Genomic_DNA"/>
</dbReference>
<feature type="domain" description="Glycosyltransferase 2-like" evidence="2">
    <location>
        <begin position="26"/>
        <end position="190"/>
    </location>
</feature>
<keyword evidence="3" id="KW-0328">Glycosyltransferase</keyword>
<name>A0A8F9TV18_9BACT</name>
<dbReference type="InterPro" id="IPR001173">
    <property type="entry name" value="Glyco_trans_2-like"/>
</dbReference>
<gene>
    <name evidence="3" type="ORF">K0B96_03970</name>
</gene>
<evidence type="ECO:0000256" key="1">
    <source>
        <dbReference type="SAM" id="Coils"/>
    </source>
</evidence>
<accession>A0A8F9TV18</accession>
<keyword evidence="1" id="KW-0175">Coiled coil</keyword>
<protein>
    <submittedName>
        <fullName evidence="3">Glycosyltransferase</fullName>
        <ecNumber evidence="3">2.4.-.-</ecNumber>
    </submittedName>
</protein>
<dbReference type="Gene3D" id="3.90.550.10">
    <property type="entry name" value="Spore Coat Polysaccharide Biosynthesis Protein SpsA, Chain A"/>
    <property type="match status" value="1"/>
</dbReference>
<feature type="coiled-coil region" evidence="1">
    <location>
        <begin position="447"/>
        <end position="474"/>
    </location>
</feature>
<dbReference type="SUPFAM" id="SSF53448">
    <property type="entry name" value="Nucleotide-diphospho-sugar transferases"/>
    <property type="match status" value="1"/>
</dbReference>
<dbReference type="Pfam" id="PF00535">
    <property type="entry name" value="Glycos_transf_2"/>
    <property type="match status" value="1"/>
</dbReference>
<dbReference type="AlphaFoldDB" id="A0A8F9TV18"/>